<dbReference type="Gene3D" id="3.90.226.10">
    <property type="entry name" value="2-enoyl-CoA Hydratase, Chain A, domain 1"/>
    <property type="match status" value="1"/>
</dbReference>
<dbReference type="InterPro" id="IPR001753">
    <property type="entry name" value="Enoyl-CoA_hydra/iso"/>
</dbReference>
<dbReference type="SUPFAM" id="SSF52096">
    <property type="entry name" value="ClpP/crotonase"/>
    <property type="match status" value="1"/>
</dbReference>
<reference evidence="4" key="1">
    <citation type="journal article" date="2013" name="Genetics">
        <title>The draft genome and transcriptome of Panagrellus redivivus are shaped by the harsh demands of a free-living lifestyle.</title>
        <authorList>
            <person name="Srinivasan J."/>
            <person name="Dillman A.R."/>
            <person name="Macchietto M.G."/>
            <person name="Heikkinen L."/>
            <person name="Lakso M."/>
            <person name="Fracchia K.M."/>
            <person name="Antoshechkin I."/>
            <person name="Mortazavi A."/>
            <person name="Wong G."/>
            <person name="Sternberg P.W."/>
        </authorList>
    </citation>
    <scope>NUCLEOTIDE SEQUENCE [LARGE SCALE GENOMIC DNA]</scope>
    <source>
        <strain evidence="4">MT8872</strain>
    </source>
</reference>
<organism evidence="4 5">
    <name type="scientific">Panagrellus redivivus</name>
    <name type="common">Microworm</name>
    <dbReference type="NCBI Taxonomy" id="6233"/>
    <lineage>
        <taxon>Eukaryota</taxon>
        <taxon>Metazoa</taxon>
        <taxon>Ecdysozoa</taxon>
        <taxon>Nematoda</taxon>
        <taxon>Chromadorea</taxon>
        <taxon>Rhabditida</taxon>
        <taxon>Tylenchina</taxon>
        <taxon>Panagrolaimomorpha</taxon>
        <taxon>Panagrolaimoidea</taxon>
        <taxon>Panagrolaimidae</taxon>
        <taxon>Panagrellus</taxon>
    </lineage>
</organism>
<evidence type="ECO:0000313" key="5">
    <source>
        <dbReference type="WBParaSite" id="Pan_g11334.t1"/>
    </source>
</evidence>
<evidence type="ECO:0000256" key="1">
    <source>
        <dbReference type="ARBA" id="ARBA00004275"/>
    </source>
</evidence>
<dbReference type="GO" id="GO:0005777">
    <property type="term" value="C:peroxisome"/>
    <property type="evidence" value="ECO:0007669"/>
    <property type="project" value="UniProtKB-SubCell"/>
</dbReference>
<name>A0A7E4UQR1_PANRE</name>
<dbReference type="GO" id="GO:0004165">
    <property type="term" value="F:delta(3)-delta(2)-enoyl-CoA isomerase activity"/>
    <property type="evidence" value="ECO:0007669"/>
    <property type="project" value="UniProtKB-ARBA"/>
</dbReference>
<sequence length="253" mass="28284">MVEVDILFFKRGKSFWIVFNRPKRRNAILPSSYKVLIDALKSANEDESVMFTVFMGTGDFYTSGNDFGPKAMEIIANNDNYIGYEGFIDALIDHRKPIITLVNGPAIGIGCTMLTLADYVVASENAYFLCPFTAMGLCPEGTSSKTFEQIMGYPAAARIALFAEKMTAEEALKAGFVSKLLPANGFEAETRKMVDNFEKLAPQSLIITKELMRGKEWREKMRAVNKIESATINERMCADETLERMMAKFGPKL</sequence>
<keyword evidence="4" id="KW-1185">Reference proteome</keyword>
<dbReference type="InterPro" id="IPR014748">
    <property type="entry name" value="Enoyl-CoA_hydra_C"/>
</dbReference>
<dbReference type="PANTHER" id="PTHR43684:SF1">
    <property type="entry name" value="ENOYL-COA DELTA ISOMERASE 2"/>
    <property type="match status" value="1"/>
</dbReference>
<reference evidence="5" key="2">
    <citation type="submission" date="2020-10" db="UniProtKB">
        <authorList>
            <consortium name="WormBaseParasite"/>
        </authorList>
    </citation>
    <scope>IDENTIFICATION</scope>
</reference>
<keyword evidence="3" id="KW-0413">Isomerase</keyword>
<dbReference type="InterPro" id="IPR051053">
    <property type="entry name" value="ECH/Chromodomain_protein"/>
</dbReference>
<proteinExistence type="predicted"/>
<dbReference type="PANTHER" id="PTHR43684">
    <property type="match status" value="1"/>
</dbReference>
<evidence type="ECO:0000256" key="3">
    <source>
        <dbReference type="ARBA" id="ARBA00023235"/>
    </source>
</evidence>
<dbReference type="Proteomes" id="UP000492821">
    <property type="component" value="Unassembled WGS sequence"/>
</dbReference>
<accession>A0A7E4UQR1</accession>
<keyword evidence="2" id="KW-0576">Peroxisome</keyword>
<dbReference type="Pfam" id="PF00378">
    <property type="entry name" value="ECH_1"/>
    <property type="match status" value="1"/>
</dbReference>
<protein>
    <submittedName>
        <fullName evidence="5">ACB domain-containing protein</fullName>
    </submittedName>
</protein>
<dbReference type="InterPro" id="IPR029045">
    <property type="entry name" value="ClpP/crotonase-like_dom_sf"/>
</dbReference>
<evidence type="ECO:0000256" key="2">
    <source>
        <dbReference type="ARBA" id="ARBA00023140"/>
    </source>
</evidence>
<comment type="subcellular location">
    <subcellularLocation>
        <location evidence="1">Peroxisome</location>
    </subcellularLocation>
</comment>
<dbReference type="AlphaFoldDB" id="A0A7E4UQR1"/>
<dbReference type="Gene3D" id="1.10.12.10">
    <property type="entry name" value="Lyase 2-enoyl-coa Hydratase, Chain A, domain 2"/>
    <property type="match status" value="1"/>
</dbReference>
<evidence type="ECO:0000313" key="4">
    <source>
        <dbReference type="Proteomes" id="UP000492821"/>
    </source>
</evidence>
<dbReference type="WBParaSite" id="Pan_g11334.t1">
    <property type="protein sequence ID" value="Pan_g11334.t1"/>
    <property type="gene ID" value="Pan_g11334"/>
</dbReference>
<dbReference type="CDD" id="cd06558">
    <property type="entry name" value="crotonase-like"/>
    <property type="match status" value="1"/>
</dbReference>